<name>A0A5B7WZF3_9FLAO</name>
<dbReference type="OrthoDB" id="1449303at2"/>
<gene>
    <name evidence="1" type="ORF">FHG64_03685</name>
</gene>
<keyword evidence="2" id="KW-1185">Reference proteome</keyword>
<protein>
    <submittedName>
        <fullName evidence="1">Uncharacterized protein</fullName>
    </submittedName>
</protein>
<sequence>MRAKVILQEFNLEDGLRCIVQKLSEISGLRNIRINQNEGSISFEYLTDDAALKVMESVQQKC</sequence>
<dbReference type="KEGG" id="afla:FHG64_03685"/>
<dbReference type="EMBL" id="CP040812">
    <property type="protein sequence ID" value="QCY68566.1"/>
    <property type="molecule type" value="Genomic_DNA"/>
</dbReference>
<evidence type="ECO:0000313" key="1">
    <source>
        <dbReference type="EMBL" id="QCY68566.1"/>
    </source>
</evidence>
<accession>A0A5B7WZF3</accession>
<reference evidence="1 2" key="1">
    <citation type="submission" date="2019-06" db="EMBL/GenBank/DDBJ databases">
        <title>Complete genome sequence of Antarcticibacterium flavum KCTC 52984T from an Antarctic marine sediment.</title>
        <authorList>
            <person name="Lee Y.M."/>
            <person name="Shin S.C."/>
        </authorList>
    </citation>
    <scope>NUCLEOTIDE SEQUENCE [LARGE SCALE GENOMIC DNA]</scope>
    <source>
        <strain evidence="1 2">KCTC 52984</strain>
    </source>
</reference>
<organism evidence="1 2">
    <name type="scientific">Antarcticibacterium flavum</name>
    <dbReference type="NCBI Taxonomy" id="2058175"/>
    <lineage>
        <taxon>Bacteria</taxon>
        <taxon>Pseudomonadati</taxon>
        <taxon>Bacteroidota</taxon>
        <taxon>Flavobacteriia</taxon>
        <taxon>Flavobacteriales</taxon>
        <taxon>Flavobacteriaceae</taxon>
        <taxon>Antarcticibacterium</taxon>
    </lineage>
</organism>
<evidence type="ECO:0000313" key="2">
    <source>
        <dbReference type="Proteomes" id="UP000309016"/>
    </source>
</evidence>
<dbReference type="RefSeq" id="WP_139065152.1">
    <property type="nucleotide sequence ID" value="NZ_CP040812.1"/>
</dbReference>
<proteinExistence type="predicted"/>
<dbReference type="Proteomes" id="UP000309016">
    <property type="component" value="Chromosome"/>
</dbReference>
<dbReference type="AlphaFoldDB" id="A0A5B7WZF3"/>